<dbReference type="PANTHER" id="PTHR12015">
    <property type="entry name" value="SMALL INDUCIBLE CYTOKINE A"/>
    <property type="match status" value="1"/>
</dbReference>
<evidence type="ECO:0000256" key="3">
    <source>
        <dbReference type="ARBA" id="ARBA00022525"/>
    </source>
</evidence>
<dbReference type="GO" id="GO:0070098">
    <property type="term" value="P:chemokine-mediated signaling pathway"/>
    <property type="evidence" value="ECO:0007669"/>
    <property type="project" value="TreeGrafter"/>
</dbReference>
<dbReference type="Gene3D" id="2.40.50.40">
    <property type="match status" value="1"/>
</dbReference>
<dbReference type="PANTHER" id="PTHR12015:SF183">
    <property type="entry name" value="C-C MOTIF CHEMOKINE 3"/>
    <property type="match status" value="1"/>
</dbReference>
<comment type="subcellular location">
    <subcellularLocation>
        <location evidence="1">Secreted</location>
    </subcellularLocation>
</comment>
<feature type="signal peptide" evidence="5">
    <location>
        <begin position="1"/>
        <end position="19"/>
    </location>
</feature>
<dbReference type="PROSITE" id="PS51257">
    <property type="entry name" value="PROKAR_LIPOPROTEIN"/>
    <property type="match status" value="1"/>
</dbReference>
<dbReference type="GO" id="GO:0061844">
    <property type="term" value="P:antimicrobial humoral immune response mediated by antimicrobial peptide"/>
    <property type="evidence" value="ECO:0007669"/>
    <property type="project" value="TreeGrafter"/>
</dbReference>
<name>A0A3B4A3Q4_9GOBI</name>
<proteinExistence type="predicted"/>
<organism evidence="7 8">
    <name type="scientific">Periophthalmus magnuspinnatus</name>
    <dbReference type="NCBI Taxonomy" id="409849"/>
    <lineage>
        <taxon>Eukaryota</taxon>
        <taxon>Metazoa</taxon>
        <taxon>Chordata</taxon>
        <taxon>Craniata</taxon>
        <taxon>Vertebrata</taxon>
        <taxon>Euteleostomi</taxon>
        <taxon>Actinopterygii</taxon>
        <taxon>Neopterygii</taxon>
        <taxon>Teleostei</taxon>
        <taxon>Neoteleostei</taxon>
        <taxon>Acanthomorphata</taxon>
        <taxon>Gobiaria</taxon>
        <taxon>Gobiiformes</taxon>
        <taxon>Gobioidei</taxon>
        <taxon>Gobiidae</taxon>
        <taxon>Oxudercinae</taxon>
        <taxon>Periophthalmus</taxon>
    </lineage>
</organism>
<dbReference type="InterPro" id="IPR001811">
    <property type="entry name" value="Chemokine_IL8-like_dom"/>
</dbReference>
<dbReference type="GO" id="GO:0006954">
    <property type="term" value="P:inflammatory response"/>
    <property type="evidence" value="ECO:0007669"/>
    <property type="project" value="TreeGrafter"/>
</dbReference>
<evidence type="ECO:0000313" key="8">
    <source>
        <dbReference type="Proteomes" id="UP000261520"/>
    </source>
</evidence>
<evidence type="ECO:0000313" key="7">
    <source>
        <dbReference type="Ensembl" id="ENSPMGP00000011111.1"/>
    </source>
</evidence>
<keyword evidence="4 5" id="KW-0732">Signal</keyword>
<reference evidence="7" key="2">
    <citation type="submission" date="2025-09" db="UniProtKB">
        <authorList>
            <consortium name="Ensembl"/>
        </authorList>
    </citation>
    <scope>IDENTIFICATION</scope>
</reference>
<dbReference type="Ensembl" id="ENSPMGT00000011847.1">
    <property type="protein sequence ID" value="ENSPMGP00000011111.1"/>
    <property type="gene ID" value="ENSPMGG00000009203.1"/>
</dbReference>
<dbReference type="GO" id="GO:0008009">
    <property type="term" value="F:chemokine activity"/>
    <property type="evidence" value="ECO:0007669"/>
    <property type="project" value="InterPro"/>
</dbReference>
<dbReference type="SUPFAM" id="SSF54117">
    <property type="entry name" value="Interleukin 8-like chemokines"/>
    <property type="match status" value="1"/>
</dbReference>
<evidence type="ECO:0000256" key="4">
    <source>
        <dbReference type="ARBA" id="ARBA00022729"/>
    </source>
</evidence>
<accession>A0A3B4A3Q4</accession>
<dbReference type="GO" id="GO:0005615">
    <property type="term" value="C:extracellular space"/>
    <property type="evidence" value="ECO:0007669"/>
    <property type="project" value="UniProtKB-KW"/>
</dbReference>
<sequence>MKTVLLLTGLLLTALGCSTICFLCISAWAPNAPSQCCFSFTTKKIEQSQIVSIVRTGSRCSKKGFVVTTPKGKVCVDLNQPWLKATTVLRCSIFLSVNFKNRQIDPALTTISTNKRTELQIRPFVHCFGLNIFHGIPRCGFKNFLHLHFREI</sequence>
<dbReference type="InterPro" id="IPR036048">
    <property type="entry name" value="Interleukin_8-like_sf"/>
</dbReference>
<dbReference type="Proteomes" id="UP000261520">
    <property type="component" value="Unplaced"/>
</dbReference>
<dbReference type="Pfam" id="PF00048">
    <property type="entry name" value="IL8"/>
    <property type="match status" value="1"/>
</dbReference>
<reference evidence="7" key="1">
    <citation type="submission" date="2025-08" db="UniProtKB">
        <authorList>
            <consortium name="Ensembl"/>
        </authorList>
    </citation>
    <scope>IDENTIFICATION</scope>
</reference>
<keyword evidence="2" id="KW-0202">Cytokine</keyword>
<keyword evidence="8" id="KW-1185">Reference proteome</keyword>
<dbReference type="InterPro" id="IPR039809">
    <property type="entry name" value="Chemokine_b/g/d"/>
</dbReference>
<evidence type="ECO:0000259" key="6">
    <source>
        <dbReference type="SMART" id="SM00199"/>
    </source>
</evidence>
<dbReference type="SMART" id="SM00199">
    <property type="entry name" value="SCY"/>
    <property type="match status" value="1"/>
</dbReference>
<feature type="domain" description="Chemokine interleukin-8-like" evidence="6">
    <location>
        <begin position="33"/>
        <end position="89"/>
    </location>
</feature>
<evidence type="ECO:0000256" key="5">
    <source>
        <dbReference type="SAM" id="SignalP"/>
    </source>
</evidence>
<feature type="chain" id="PRO_5017304824" description="Chemokine interleukin-8-like domain-containing protein" evidence="5">
    <location>
        <begin position="20"/>
        <end position="152"/>
    </location>
</feature>
<protein>
    <recommendedName>
        <fullName evidence="6">Chemokine interleukin-8-like domain-containing protein</fullName>
    </recommendedName>
</protein>
<dbReference type="GO" id="GO:0048020">
    <property type="term" value="F:CCR chemokine receptor binding"/>
    <property type="evidence" value="ECO:0007669"/>
    <property type="project" value="TreeGrafter"/>
</dbReference>
<keyword evidence="3" id="KW-0964">Secreted</keyword>
<evidence type="ECO:0000256" key="1">
    <source>
        <dbReference type="ARBA" id="ARBA00004613"/>
    </source>
</evidence>
<dbReference type="GO" id="GO:0030335">
    <property type="term" value="P:positive regulation of cell migration"/>
    <property type="evidence" value="ECO:0007669"/>
    <property type="project" value="TreeGrafter"/>
</dbReference>
<evidence type="ECO:0000256" key="2">
    <source>
        <dbReference type="ARBA" id="ARBA00022514"/>
    </source>
</evidence>
<dbReference type="AlphaFoldDB" id="A0A3B4A3Q4"/>